<dbReference type="EMBL" id="LT607756">
    <property type="protein sequence ID" value="SCG86780.1"/>
    <property type="molecule type" value="Genomic_DNA"/>
</dbReference>
<feature type="transmembrane region" description="Helical" evidence="8">
    <location>
        <begin position="6"/>
        <end position="25"/>
    </location>
</feature>
<gene>
    <name evidence="9" type="ORF">MCBB_2241</name>
</gene>
<proteinExistence type="inferred from homology"/>
<evidence type="ECO:0000256" key="2">
    <source>
        <dbReference type="ARBA" id="ARBA00010145"/>
    </source>
</evidence>
<sequence length="300" mass="31914">MNSLETIISIIILVIIGYAAKRIKLLKPEDSITLNKVVINIALPSLIFMAMYTADLSDIGSLAEITGLCILIGTIGGLIGYTFSRIRGYPKKTRWSITVTSTMFNSGFLGYPVVLGVFGTAGLVRAIFYDAGSTIIFICFGILFLLLFGGKYSEIAKRALLFPPIWGLVLGVAVNLIHLNIGSMAPAILKYLSGATIPLIMISLGLSLEVSSLKNYMEESIAVSGIKLILAPLIAFLLVSALGLSGLNSTVTIVEAGMPTAMLALVLAITYNLDVKAASACIFLSTVLSMVTLPILMLIL</sequence>
<dbReference type="GO" id="GO:0005886">
    <property type="term" value="C:plasma membrane"/>
    <property type="evidence" value="ECO:0007669"/>
    <property type="project" value="UniProtKB-SubCell"/>
</dbReference>
<feature type="transmembrane region" description="Helical" evidence="8">
    <location>
        <begin position="228"/>
        <end position="247"/>
    </location>
</feature>
<keyword evidence="4" id="KW-1003">Cell membrane</keyword>
<dbReference type="InterPro" id="IPR038770">
    <property type="entry name" value="Na+/solute_symporter_sf"/>
</dbReference>
<protein>
    <submittedName>
        <fullName evidence="9">Putative transporter MTH_1382</fullName>
    </submittedName>
</protein>
<accession>A0A1D3L5L8</accession>
<keyword evidence="6 8" id="KW-1133">Transmembrane helix</keyword>
<dbReference type="Gene3D" id="1.20.1530.20">
    <property type="match status" value="1"/>
</dbReference>
<keyword evidence="7 8" id="KW-0472">Membrane</keyword>
<reference evidence="9 10" key="1">
    <citation type="submission" date="2016-08" db="EMBL/GenBank/DDBJ databases">
        <authorList>
            <person name="Seilhamer J.J."/>
        </authorList>
    </citation>
    <scope>NUCLEOTIDE SEQUENCE [LARGE SCALE GENOMIC DNA]</scope>
    <source>
        <strain evidence="9">Buetzberg</strain>
    </source>
</reference>
<evidence type="ECO:0000256" key="6">
    <source>
        <dbReference type="ARBA" id="ARBA00022989"/>
    </source>
</evidence>
<evidence type="ECO:0000256" key="8">
    <source>
        <dbReference type="SAM" id="Phobius"/>
    </source>
</evidence>
<keyword evidence="5 8" id="KW-0812">Transmembrane</keyword>
<evidence type="ECO:0000313" key="9">
    <source>
        <dbReference type="EMBL" id="SCG86780.1"/>
    </source>
</evidence>
<dbReference type="AlphaFoldDB" id="A0A1D3L5L8"/>
<dbReference type="STRING" id="118062.MCBB_2241"/>
<dbReference type="GeneID" id="30413076"/>
<comment type="similarity">
    <text evidence="2">Belongs to the auxin efflux carrier (TC 2.A.69) family.</text>
</comment>
<evidence type="ECO:0000313" key="10">
    <source>
        <dbReference type="Proteomes" id="UP000094707"/>
    </source>
</evidence>
<comment type="subcellular location">
    <subcellularLocation>
        <location evidence="1">Cell membrane</location>
        <topology evidence="1">Multi-pass membrane protein</topology>
    </subcellularLocation>
</comment>
<dbReference type="GO" id="GO:0055085">
    <property type="term" value="P:transmembrane transport"/>
    <property type="evidence" value="ECO:0007669"/>
    <property type="project" value="InterPro"/>
</dbReference>
<dbReference type="PANTHER" id="PTHR36838">
    <property type="entry name" value="AUXIN EFFLUX CARRIER FAMILY PROTEIN"/>
    <property type="match status" value="1"/>
</dbReference>
<feature type="transmembrane region" description="Helical" evidence="8">
    <location>
        <begin position="160"/>
        <end position="181"/>
    </location>
</feature>
<dbReference type="Pfam" id="PF03547">
    <property type="entry name" value="Mem_trans"/>
    <property type="match status" value="2"/>
</dbReference>
<evidence type="ECO:0000256" key="5">
    <source>
        <dbReference type="ARBA" id="ARBA00022692"/>
    </source>
</evidence>
<organism evidence="9 10">
    <name type="scientific">Methanobacterium congolense</name>
    <dbReference type="NCBI Taxonomy" id="118062"/>
    <lineage>
        <taxon>Archaea</taxon>
        <taxon>Methanobacteriati</taxon>
        <taxon>Methanobacteriota</taxon>
        <taxon>Methanomada group</taxon>
        <taxon>Methanobacteria</taxon>
        <taxon>Methanobacteriales</taxon>
        <taxon>Methanobacteriaceae</taxon>
        <taxon>Methanobacterium</taxon>
    </lineage>
</organism>
<evidence type="ECO:0000256" key="4">
    <source>
        <dbReference type="ARBA" id="ARBA00022475"/>
    </source>
</evidence>
<feature type="transmembrane region" description="Helical" evidence="8">
    <location>
        <begin position="280"/>
        <end position="299"/>
    </location>
</feature>
<feature type="transmembrane region" description="Helical" evidence="8">
    <location>
        <begin position="126"/>
        <end position="148"/>
    </location>
</feature>
<keyword evidence="10" id="KW-1185">Reference proteome</keyword>
<feature type="transmembrane region" description="Helical" evidence="8">
    <location>
        <begin position="37"/>
        <end position="54"/>
    </location>
</feature>
<dbReference type="PATRIC" id="fig|129848.4.peg.2290"/>
<evidence type="ECO:0000256" key="3">
    <source>
        <dbReference type="ARBA" id="ARBA00022448"/>
    </source>
</evidence>
<dbReference type="OrthoDB" id="147743at2157"/>
<dbReference type="RefSeq" id="WP_071907811.1">
    <property type="nucleotide sequence ID" value="NZ_LT607756.1"/>
</dbReference>
<evidence type="ECO:0000256" key="7">
    <source>
        <dbReference type="ARBA" id="ARBA00023136"/>
    </source>
</evidence>
<feature type="transmembrane region" description="Helical" evidence="8">
    <location>
        <begin position="60"/>
        <end position="83"/>
    </location>
</feature>
<feature type="transmembrane region" description="Helical" evidence="8">
    <location>
        <begin position="187"/>
        <end position="208"/>
    </location>
</feature>
<dbReference type="Proteomes" id="UP000094707">
    <property type="component" value="Chromosome I"/>
</dbReference>
<feature type="transmembrane region" description="Helical" evidence="8">
    <location>
        <begin position="253"/>
        <end position="273"/>
    </location>
</feature>
<keyword evidence="3" id="KW-0813">Transport</keyword>
<dbReference type="InterPro" id="IPR004776">
    <property type="entry name" value="Mem_transp_PIN-like"/>
</dbReference>
<evidence type="ECO:0000256" key="1">
    <source>
        <dbReference type="ARBA" id="ARBA00004651"/>
    </source>
</evidence>
<dbReference type="PANTHER" id="PTHR36838:SF3">
    <property type="entry name" value="TRANSPORTER AUXIN EFFLUX CARRIER EC FAMILY"/>
    <property type="match status" value="1"/>
</dbReference>
<dbReference type="KEGG" id="mcub:MCBB_2241"/>
<name>A0A1D3L5L8_9EURY</name>